<reference evidence="1 2" key="1">
    <citation type="submission" date="2019-06" db="EMBL/GenBank/DDBJ databases">
        <title>Draft genomes of female and male turbot (Scophthalmus maximus).</title>
        <authorList>
            <person name="Xu H."/>
            <person name="Xu X.-W."/>
            <person name="Shao C."/>
            <person name="Chen S."/>
        </authorList>
    </citation>
    <scope>NUCLEOTIDE SEQUENCE [LARGE SCALE GENOMIC DNA]</scope>
    <source>
        <strain evidence="1">Ysfricsl-2016a</strain>
        <tissue evidence="1">Blood</tissue>
    </source>
</reference>
<evidence type="ECO:0000313" key="2">
    <source>
        <dbReference type="Proteomes" id="UP000438429"/>
    </source>
</evidence>
<proteinExistence type="predicted"/>
<comment type="caution">
    <text evidence="1">The sequence shown here is derived from an EMBL/GenBank/DDBJ whole genome shotgun (WGS) entry which is preliminary data.</text>
</comment>
<evidence type="ECO:0000313" key="1">
    <source>
        <dbReference type="EMBL" id="KAF0023608.1"/>
    </source>
</evidence>
<dbReference type="AlphaFoldDB" id="A0A6A4RU97"/>
<gene>
    <name evidence="1" type="ORF">F2P81_024238</name>
</gene>
<sequence length="197" mass="22178">MKYNKLNSATTDFTGICELASIALFAHSDYGICMKVFWSKSVISEQCKYYSSPTDCAEIIVSALNNRGRHVGKLTWRRKKNDIQNNKLVKGRLRCQRCVLIIKKSCSWPWLSTGMDFSDDVFVSAAEVEDNNEVIENLSNLACDKSSGGDLMDPKERSVLILWLRVIELDVQGRPDRGNTADEKPRCPGGLEVLETH</sequence>
<name>A0A6A4RU97_SCOMX</name>
<accession>A0A6A4RU97</accession>
<dbReference type="Proteomes" id="UP000438429">
    <property type="component" value="Unassembled WGS sequence"/>
</dbReference>
<dbReference type="EMBL" id="VEVO01000022">
    <property type="protein sequence ID" value="KAF0023608.1"/>
    <property type="molecule type" value="Genomic_DNA"/>
</dbReference>
<organism evidence="1 2">
    <name type="scientific">Scophthalmus maximus</name>
    <name type="common">Turbot</name>
    <name type="synonym">Psetta maxima</name>
    <dbReference type="NCBI Taxonomy" id="52904"/>
    <lineage>
        <taxon>Eukaryota</taxon>
        <taxon>Metazoa</taxon>
        <taxon>Chordata</taxon>
        <taxon>Craniata</taxon>
        <taxon>Vertebrata</taxon>
        <taxon>Euteleostomi</taxon>
        <taxon>Actinopterygii</taxon>
        <taxon>Neopterygii</taxon>
        <taxon>Teleostei</taxon>
        <taxon>Neoteleostei</taxon>
        <taxon>Acanthomorphata</taxon>
        <taxon>Carangaria</taxon>
        <taxon>Pleuronectiformes</taxon>
        <taxon>Pleuronectoidei</taxon>
        <taxon>Scophthalmidae</taxon>
        <taxon>Scophthalmus</taxon>
    </lineage>
</organism>
<protein>
    <submittedName>
        <fullName evidence="1">Uncharacterized protein</fullName>
    </submittedName>
</protein>